<organism evidence="1 2">
    <name type="scientific">Senna tora</name>
    <dbReference type="NCBI Taxonomy" id="362788"/>
    <lineage>
        <taxon>Eukaryota</taxon>
        <taxon>Viridiplantae</taxon>
        <taxon>Streptophyta</taxon>
        <taxon>Embryophyta</taxon>
        <taxon>Tracheophyta</taxon>
        <taxon>Spermatophyta</taxon>
        <taxon>Magnoliopsida</taxon>
        <taxon>eudicotyledons</taxon>
        <taxon>Gunneridae</taxon>
        <taxon>Pentapetalae</taxon>
        <taxon>rosids</taxon>
        <taxon>fabids</taxon>
        <taxon>Fabales</taxon>
        <taxon>Fabaceae</taxon>
        <taxon>Caesalpinioideae</taxon>
        <taxon>Cassia clade</taxon>
        <taxon>Senna</taxon>
    </lineage>
</organism>
<proteinExistence type="predicted"/>
<keyword evidence="2" id="KW-1185">Reference proteome</keyword>
<dbReference type="OrthoDB" id="10251412at2759"/>
<accession>A0A834T0Z8</accession>
<dbReference type="PANTHER" id="PTHR23070">
    <property type="entry name" value="BCS1 AAA-TYPE ATPASE"/>
    <property type="match status" value="1"/>
</dbReference>
<protein>
    <submittedName>
        <fullName evidence="1">AAA-ATPase</fullName>
    </submittedName>
</protein>
<dbReference type="InterPro" id="IPR050747">
    <property type="entry name" value="Mitochondrial_chaperone_BCS1"/>
</dbReference>
<dbReference type="Proteomes" id="UP000634136">
    <property type="component" value="Unassembled WGS sequence"/>
</dbReference>
<comment type="caution">
    <text evidence="1">The sequence shown here is derived from an EMBL/GenBank/DDBJ whole genome shotgun (WGS) entry which is preliminary data.</text>
</comment>
<gene>
    <name evidence="1" type="ORF">G2W53_033898</name>
</gene>
<dbReference type="EMBL" id="JAAIUW010000010">
    <property type="protein sequence ID" value="KAF7812922.1"/>
    <property type="molecule type" value="Genomic_DNA"/>
</dbReference>
<evidence type="ECO:0000313" key="2">
    <source>
        <dbReference type="Proteomes" id="UP000634136"/>
    </source>
</evidence>
<evidence type="ECO:0000313" key="1">
    <source>
        <dbReference type="EMBL" id="KAF7812922.1"/>
    </source>
</evidence>
<name>A0A834T0Z8_9FABA</name>
<sequence>MTRPEMVTDVGKNQNDIVLCLDPKQTIIDHFLGARVLWFQETTQGKSESKNRTFILKIKKAYKRRILRPYFQHIHTVADKIEQQGKHDLKLFMNSGAGKGRWKSVPFTHPSTLDTLAIESYLKNKIKSDLESFLKAKQGNFIL</sequence>
<dbReference type="AlphaFoldDB" id="A0A834T0Z8"/>
<reference evidence="1" key="1">
    <citation type="submission" date="2020-09" db="EMBL/GenBank/DDBJ databases">
        <title>Genome-Enabled Discovery of Anthraquinone Biosynthesis in Senna tora.</title>
        <authorList>
            <person name="Kang S.-H."/>
            <person name="Pandey R.P."/>
            <person name="Lee C.-M."/>
            <person name="Sim J.-S."/>
            <person name="Jeong J.-T."/>
            <person name="Choi B.-S."/>
            <person name="Jung M."/>
            <person name="Ginzburg D."/>
            <person name="Zhao K."/>
            <person name="Won S.Y."/>
            <person name="Oh T.-J."/>
            <person name="Yu Y."/>
            <person name="Kim N.-H."/>
            <person name="Lee O.R."/>
            <person name="Lee T.-H."/>
            <person name="Bashyal P."/>
            <person name="Kim T.-S."/>
            <person name="Lee W.-H."/>
            <person name="Kawkins C."/>
            <person name="Kim C.-K."/>
            <person name="Kim J.S."/>
            <person name="Ahn B.O."/>
            <person name="Rhee S.Y."/>
            <person name="Sohng J.K."/>
        </authorList>
    </citation>
    <scope>NUCLEOTIDE SEQUENCE</scope>
    <source>
        <tissue evidence="1">Leaf</tissue>
    </source>
</reference>